<evidence type="ECO:0000313" key="2">
    <source>
        <dbReference type="EMBL" id="GAA1221790.1"/>
    </source>
</evidence>
<feature type="transmembrane region" description="Helical" evidence="1">
    <location>
        <begin position="44"/>
        <end position="64"/>
    </location>
</feature>
<evidence type="ECO:0008006" key="4">
    <source>
        <dbReference type="Google" id="ProtNLM"/>
    </source>
</evidence>
<dbReference type="EMBL" id="BAAALF010000009">
    <property type="protein sequence ID" value="GAA1221790.1"/>
    <property type="molecule type" value="Genomic_DNA"/>
</dbReference>
<name>A0ABN1VWF8_9ACTN</name>
<proteinExistence type="predicted"/>
<feature type="transmembrane region" description="Helical" evidence="1">
    <location>
        <begin position="12"/>
        <end position="32"/>
    </location>
</feature>
<keyword evidence="1" id="KW-0472">Membrane</keyword>
<evidence type="ECO:0000313" key="3">
    <source>
        <dbReference type="Proteomes" id="UP001500037"/>
    </source>
</evidence>
<accession>A0ABN1VWF8</accession>
<keyword evidence="1" id="KW-0812">Transmembrane</keyword>
<protein>
    <recommendedName>
        <fullName evidence="4">Secreted protein with PEP-CTERM sorting signal</fullName>
    </recommendedName>
</protein>
<comment type="caution">
    <text evidence="2">The sequence shown here is derived from an EMBL/GenBank/DDBJ whole genome shotgun (WGS) entry which is preliminary data.</text>
</comment>
<dbReference type="RefSeq" id="WP_344439622.1">
    <property type="nucleotide sequence ID" value="NZ_BAAALF010000009.1"/>
</dbReference>
<keyword evidence="1" id="KW-1133">Transmembrane helix</keyword>
<evidence type="ECO:0000256" key="1">
    <source>
        <dbReference type="SAM" id="Phobius"/>
    </source>
</evidence>
<dbReference type="Proteomes" id="UP001500037">
    <property type="component" value="Unassembled WGS sequence"/>
</dbReference>
<gene>
    <name evidence="2" type="ORF">GCM10009665_10010</name>
</gene>
<keyword evidence="3" id="KW-1185">Reference proteome</keyword>
<sequence>MAQRGSDLEVFAGLCAGLVTTLLVWVAVAALSRVVPLGPDLESAGRALAVAGGVAGALTVHRLLRARARRGGRPDDGR</sequence>
<organism evidence="2 3">
    <name type="scientific">Kitasatospora nipponensis</name>
    <dbReference type="NCBI Taxonomy" id="258049"/>
    <lineage>
        <taxon>Bacteria</taxon>
        <taxon>Bacillati</taxon>
        <taxon>Actinomycetota</taxon>
        <taxon>Actinomycetes</taxon>
        <taxon>Kitasatosporales</taxon>
        <taxon>Streptomycetaceae</taxon>
        <taxon>Kitasatospora</taxon>
    </lineage>
</organism>
<reference evidence="2 3" key="1">
    <citation type="journal article" date="2019" name="Int. J. Syst. Evol. Microbiol.">
        <title>The Global Catalogue of Microorganisms (GCM) 10K type strain sequencing project: providing services to taxonomists for standard genome sequencing and annotation.</title>
        <authorList>
            <consortium name="The Broad Institute Genomics Platform"/>
            <consortium name="The Broad Institute Genome Sequencing Center for Infectious Disease"/>
            <person name="Wu L."/>
            <person name="Ma J."/>
        </authorList>
    </citation>
    <scope>NUCLEOTIDE SEQUENCE [LARGE SCALE GENOMIC DNA]</scope>
    <source>
        <strain evidence="2 3">JCM 13004</strain>
    </source>
</reference>